<dbReference type="CDD" id="cd05339">
    <property type="entry name" value="17beta-HSDXI-like_SDR_c"/>
    <property type="match status" value="1"/>
</dbReference>
<dbReference type="Pfam" id="PF00106">
    <property type="entry name" value="adh_short"/>
    <property type="match status" value="1"/>
</dbReference>
<evidence type="ECO:0000313" key="16">
    <source>
        <dbReference type="Proteomes" id="UP000298030"/>
    </source>
</evidence>
<dbReference type="Proteomes" id="UP000298030">
    <property type="component" value="Unassembled WGS sequence"/>
</dbReference>
<dbReference type="STRING" id="71717.A0A4Y7TNG4"/>
<dbReference type="PANTHER" id="PTHR24322">
    <property type="entry name" value="PKSB"/>
    <property type="match status" value="1"/>
</dbReference>
<keyword evidence="16" id="KW-1185">Reference proteome</keyword>
<comment type="subcellular location">
    <subcellularLocation>
        <location evidence="1">Membrane</location>
        <topology evidence="1">Multi-pass membrane protein</topology>
    </subcellularLocation>
</comment>
<organism evidence="15 16">
    <name type="scientific">Coprinellus micaceus</name>
    <name type="common">Glistening ink-cap mushroom</name>
    <name type="synonym">Coprinus micaceus</name>
    <dbReference type="NCBI Taxonomy" id="71717"/>
    <lineage>
        <taxon>Eukaryota</taxon>
        <taxon>Fungi</taxon>
        <taxon>Dikarya</taxon>
        <taxon>Basidiomycota</taxon>
        <taxon>Agaricomycotina</taxon>
        <taxon>Agaricomycetes</taxon>
        <taxon>Agaricomycetidae</taxon>
        <taxon>Agaricales</taxon>
        <taxon>Agaricineae</taxon>
        <taxon>Psathyrellaceae</taxon>
        <taxon>Coprinellus</taxon>
    </lineage>
</organism>
<feature type="transmembrane region" description="Helical" evidence="13">
    <location>
        <begin position="20"/>
        <end position="41"/>
    </location>
</feature>
<dbReference type="InterPro" id="IPR020904">
    <property type="entry name" value="Sc_DH/Rdtase_CS"/>
</dbReference>
<evidence type="ECO:0000256" key="6">
    <source>
        <dbReference type="ARBA" id="ARBA00023002"/>
    </source>
</evidence>
<keyword evidence="8 13" id="KW-0472">Membrane</keyword>
<dbReference type="InterPro" id="IPR057326">
    <property type="entry name" value="KR_dom"/>
</dbReference>
<dbReference type="InterPro" id="IPR036291">
    <property type="entry name" value="NAD(P)-bd_dom_sf"/>
</dbReference>
<dbReference type="AlphaFoldDB" id="A0A4Y7TNG4"/>
<protein>
    <recommendedName>
        <fullName evidence="10">Short-chain dehydrogenase/reductase 3</fullName>
    </recommendedName>
    <alternativeName>
        <fullName evidence="11">Retinal short-chain dehydrogenase/reductase 1</fullName>
    </alternativeName>
</protein>
<evidence type="ECO:0000256" key="1">
    <source>
        <dbReference type="ARBA" id="ARBA00004141"/>
    </source>
</evidence>
<comment type="similarity">
    <text evidence="2 12">Belongs to the short-chain dehydrogenases/reductases (SDR) family.</text>
</comment>
<dbReference type="EMBL" id="QPFP01000007">
    <property type="protein sequence ID" value="TEB35735.1"/>
    <property type="molecule type" value="Genomic_DNA"/>
</dbReference>
<keyword evidence="7" id="KW-0443">Lipid metabolism</keyword>
<dbReference type="SUPFAM" id="SSF51735">
    <property type="entry name" value="NAD(P)-binding Rossmann-fold domains"/>
    <property type="match status" value="1"/>
</dbReference>
<proteinExistence type="inferred from homology"/>
<dbReference type="InterPro" id="IPR002347">
    <property type="entry name" value="SDR_fam"/>
</dbReference>
<evidence type="ECO:0000256" key="8">
    <source>
        <dbReference type="ARBA" id="ARBA00023136"/>
    </source>
</evidence>
<evidence type="ECO:0000256" key="9">
    <source>
        <dbReference type="ARBA" id="ARBA00059620"/>
    </source>
</evidence>
<comment type="function">
    <text evidence="9">Catalyzes the reduction of all-trans-retinal to all-trans-retinol in the presence of NADPH.</text>
</comment>
<reference evidence="15 16" key="1">
    <citation type="journal article" date="2019" name="Nat. Ecol. Evol.">
        <title>Megaphylogeny resolves global patterns of mushroom evolution.</title>
        <authorList>
            <person name="Varga T."/>
            <person name="Krizsan K."/>
            <person name="Foldi C."/>
            <person name="Dima B."/>
            <person name="Sanchez-Garcia M."/>
            <person name="Sanchez-Ramirez S."/>
            <person name="Szollosi G.J."/>
            <person name="Szarkandi J.G."/>
            <person name="Papp V."/>
            <person name="Albert L."/>
            <person name="Andreopoulos W."/>
            <person name="Angelini C."/>
            <person name="Antonin V."/>
            <person name="Barry K.W."/>
            <person name="Bougher N.L."/>
            <person name="Buchanan P."/>
            <person name="Buyck B."/>
            <person name="Bense V."/>
            <person name="Catcheside P."/>
            <person name="Chovatia M."/>
            <person name="Cooper J."/>
            <person name="Damon W."/>
            <person name="Desjardin D."/>
            <person name="Finy P."/>
            <person name="Geml J."/>
            <person name="Haridas S."/>
            <person name="Hughes K."/>
            <person name="Justo A."/>
            <person name="Karasinski D."/>
            <person name="Kautmanova I."/>
            <person name="Kiss B."/>
            <person name="Kocsube S."/>
            <person name="Kotiranta H."/>
            <person name="LaButti K.M."/>
            <person name="Lechner B.E."/>
            <person name="Liimatainen K."/>
            <person name="Lipzen A."/>
            <person name="Lukacs Z."/>
            <person name="Mihaltcheva S."/>
            <person name="Morgado L.N."/>
            <person name="Niskanen T."/>
            <person name="Noordeloos M.E."/>
            <person name="Ohm R.A."/>
            <person name="Ortiz-Santana B."/>
            <person name="Ovrebo C."/>
            <person name="Racz N."/>
            <person name="Riley R."/>
            <person name="Savchenko A."/>
            <person name="Shiryaev A."/>
            <person name="Soop K."/>
            <person name="Spirin V."/>
            <person name="Szebenyi C."/>
            <person name="Tomsovsky M."/>
            <person name="Tulloss R.E."/>
            <person name="Uehling J."/>
            <person name="Grigoriev I.V."/>
            <person name="Vagvolgyi C."/>
            <person name="Papp T."/>
            <person name="Martin F.M."/>
            <person name="Miettinen O."/>
            <person name="Hibbett D.S."/>
            <person name="Nagy L.G."/>
        </authorList>
    </citation>
    <scope>NUCLEOTIDE SEQUENCE [LARGE SCALE GENOMIC DNA]</scope>
    <source>
        <strain evidence="15 16">FP101781</strain>
    </source>
</reference>
<dbReference type="Gene3D" id="3.40.50.720">
    <property type="entry name" value="NAD(P)-binding Rossmann-like Domain"/>
    <property type="match status" value="1"/>
</dbReference>
<dbReference type="SMART" id="SM00822">
    <property type="entry name" value="PKS_KR"/>
    <property type="match status" value="1"/>
</dbReference>
<gene>
    <name evidence="15" type="ORF">FA13DRAFT_1753267</name>
</gene>
<keyword evidence="5 13" id="KW-1133">Transmembrane helix</keyword>
<dbReference type="FunFam" id="3.40.50.720:FF:000131">
    <property type="entry name" value="Short-chain dehydrogenase/reductase 3"/>
    <property type="match status" value="1"/>
</dbReference>
<feature type="transmembrane region" description="Helical" evidence="13">
    <location>
        <begin position="53"/>
        <end position="72"/>
    </location>
</feature>
<dbReference type="GO" id="GO:0052650">
    <property type="term" value="F:all-trans-retinol dehydrogenase (NADP+) activity"/>
    <property type="evidence" value="ECO:0007669"/>
    <property type="project" value="UniProtKB-ARBA"/>
</dbReference>
<dbReference type="PRINTS" id="PR00080">
    <property type="entry name" value="SDRFAMILY"/>
</dbReference>
<evidence type="ECO:0000256" key="10">
    <source>
        <dbReference type="ARBA" id="ARBA00068717"/>
    </source>
</evidence>
<evidence type="ECO:0000256" key="5">
    <source>
        <dbReference type="ARBA" id="ARBA00022989"/>
    </source>
</evidence>
<evidence type="ECO:0000256" key="12">
    <source>
        <dbReference type="RuleBase" id="RU000363"/>
    </source>
</evidence>
<keyword evidence="6" id="KW-0560">Oxidoreductase</keyword>
<comment type="caution">
    <text evidence="15">The sequence shown here is derived from an EMBL/GenBank/DDBJ whole genome shotgun (WGS) entry which is preliminary data.</text>
</comment>
<dbReference type="OrthoDB" id="10253736at2759"/>
<evidence type="ECO:0000256" key="3">
    <source>
        <dbReference type="ARBA" id="ARBA00022692"/>
    </source>
</evidence>
<dbReference type="PANTHER" id="PTHR24322:SF736">
    <property type="entry name" value="RETINOL DEHYDROGENASE 10"/>
    <property type="match status" value="1"/>
</dbReference>
<dbReference type="GO" id="GO:0016020">
    <property type="term" value="C:membrane"/>
    <property type="evidence" value="ECO:0007669"/>
    <property type="project" value="UniProtKB-SubCell"/>
</dbReference>
<sequence length="371" mass="41430">MPPSVPDGSPIFDSLDVDLFVKVLSHTLFSPFFVFFIPIFFIFQGAKVTDTSVVGFGVYYVVISLFWFTRWASRLWRNQGSFLFGPPKLDWGDEIVLITGGASGVGELLANTLAVRNVTVVVLDVNPIVTENYNITYYKCDVSKWEEVSAVADRIQEEIGDPTIIINNAGVAQGKLILDLTPDDIEQTFGVNTLAHFWTLKAFLPAIIKRKEGHVMTMSSVLGITAAAQMTDYCASKAALIALNQSLRYELDHRYNTPKIRTTILLPGHIQTPLFQTAEFNTAFWFKFLAPSLPPVTVVKRIIAALDEQHSQTIYLPFYTYTAPLVNVMPSFVRDFSQWLTGADFVLRNFVKVSGRRVPEGPAPVSTDKED</sequence>
<evidence type="ECO:0000313" key="15">
    <source>
        <dbReference type="EMBL" id="TEB35735.1"/>
    </source>
</evidence>
<dbReference type="PROSITE" id="PS00061">
    <property type="entry name" value="ADH_SHORT"/>
    <property type="match status" value="1"/>
</dbReference>
<name>A0A4Y7TNG4_COPMI</name>
<feature type="domain" description="Ketoreductase" evidence="14">
    <location>
        <begin position="94"/>
        <end position="263"/>
    </location>
</feature>
<dbReference type="PRINTS" id="PR00081">
    <property type="entry name" value="GDHRDH"/>
</dbReference>
<evidence type="ECO:0000256" key="2">
    <source>
        <dbReference type="ARBA" id="ARBA00006484"/>
    </source>
</evidence>
<evidence type="ECO:0000256" key="11">
    <source>
        <dbReference type="ARBA" id="ARBA00082544"/>
    </source>
</evidence>
<evidence type="ECO:0000256" key="7">
    <source>
        <dbReference type="ARBA" id="ARBA00023098"/>
    </source>
</evidence>
<keyword evidence="4" id="KW-0521">NADP</keyword>
<evidence type="ECO:0000256" key="13">
    <source>
        <dbReference type="SAM" id="Phobius"/>
    </source>
</evidence>
<evidence type="ECO:0000256" key="4">
    <source>
        <dbReference type="ARBA" id="ARBA00022857"/>
    </source>
</evidence>
<evidence type="ECO:0000259" key="14">
    <source>
        <dbReference type="SMART" id="SM00822"/>
    </source>
</evidence>
<accession>A0A4Y7TNG4</accession>
<keyword evidence="3 13" id="KW-0812">Transmembrane</keyword>